<gene>
    <name evidence="1" type="ORF">DDE83_008872</name>
</gene>
<dbReference type="Proteomes" id="UP000249619">
    <property type="component" value="Unassembled WGS sequence"/>
</dbReference>
<proteinExistence type="predicted"/>
<name>A0A364MS00_STELY</name>
<dbReference type="AlphaFoldDB" id="A0A364MS00"/>
<comment type="caution">
    <text evidence="1">The sequence shown here is derived from an EMBL/GenBank/DDBJ whole genome shotgun (WGS) entry which is preliminary data.</text>
</comment>
<accession>A0A364MS00</accession>
<protein>
    <submittedName>
        <fullName evidence="1">Uncharacterized protein</fullName>
    </submittedName>
</protein>
<dbReference type="EMBL" id="QGDH01000263">
    <property type="protein sequence ID" value="RAR01570.1"/>
    <property type="molecule type" value="Genomic_DNA"/>
</dbReference>
<evidence type="ECO:0000313" key="2">
    <source>
        <dbReference type="Proteomes" id="UP000249619"/>
    </source>
</evidence>
<evidence type="ECO:0000313" key="1">
    <source>
        <dbReference type="EMBL" id="RAR01570.1"/>
    </source>
</evidence>
<sequence length="104" mass="12310">MAQLFKIMLSHHSFLADGTLFIHDYILDHRQNFVWTFLNIVLCILFHNHIRILRIYIFIPRPSKSPITRMTCTTRMTPDNPRPPPCLREVVSLVLCQYDGEQNE</sequence>
<reference evidence="2" key="1">
    <citation type="submission" date="2018-05" db="EMBL/GenBank/DDBJ databases">
        <title>Draft genome sequence of Stemphylium lycopersici strain CIDEFI 213.</title>
        <authorList>
            <person name="Medina R."/>
            <person name="Franco M.E.E."/>
            <person name="Lucentini C.G."/>
            <person name="Saparrat M.C.N."/>
            <person name="Balatti P.A."/>
        </authorList>
    </citation>
    <scope>NUCLEOTIDE SEQUENCE [LARGE SCALE GENOMIC DNA]</scope>
    <source>
        <strain evidence="2">CIDEFI 213</strain>
    </source>
</reference>
<organism evidence="1 2">
    <name type="scientific">Stemphylium lycopersici</name>
    <name type="common">Tomato gray leaf spot disease fungus</name>
    <name type="synonym">Thyrospora lycopersici</name>
    <dbReference type="NCBI Taxonomy" id="183478"/>
    <lineage>
        <taxon>Eukaryota</taxon>
        <taxon>Fungi</taxon>
        <taxon>Dikarya</taxon>
        <taxon>Ascomycota</taxon>
        <taxon>Pezizomycotina</taxon>
        <taxon>Dothideomycetes</taxon>
        <taxon>Pleosporomycetidae</taxon>
        <taxon>Pleosporales</taxon>
        <taxon>Pleosporineae</taxon>
        <taxon>Pleosporaceae</taxon>
        <taxon>Stemphylium</taxon>
    </lineage>
</organism>
<keyword evidence="2" id="KW-1185">Reference proteome</keyword>